<accession>A0A8C7M957</accession>
<reference evidence="3" key="1">
    <citation type="submission" date="2025-08" db="UniProtKB">
        <authorList>
            <consortium name="Ensembl"/>
        </authorList>
    </citation>
    <scope>IDENTIFICATION</scope>
</reference>
<dbReference type="AlphaFoldDB" id="A0A8C7M957"/>
<reference evidence="3" key="2">
    <citation type="submission" date="2025-09" db="UniProtKB">
        <authorList>
            <consortium name="Ensembl"/>
        </authorList>
    </citation>
    <scope>IDENTIFICATION</scope>
</reference>
<feature type="domain" description="Resistance to inhibitors of cholinesterase protein 3 N-terminal" evidence="2">
    <location>
        <begin position="24"/>
        <end position="98"/>
    </location>
</feature>
<feature type="region of interest" description="Disordered" evidence="1">
    <location>
        <begin position="31"/>
        <end position="81"/>
    </location>
</feature>
<dbReference type="GO" id="GO:0034394">
    <property type="term" value="P:protein localization to cell surface"/>
    <property type="evidence" value="ECO:0007669"/>
    <property type="project" value="TreeGrafter"/>
</dbReference>
<dbReference type="PANTHER" id="PTHR21723">
    <property type="entry name" value="RESISTANCE TO INHIBITORS OF CHOLINESTERASE PROTEIN 3 RIC3"/>
    <property type="match status" value="1"/>
</dbReference>
<evidence type="ECO:0000256" key="1">
    <source>
        <dbReference type="SAM" id="MobiDB-lite"/>
    </source>
</evidence>
<dbReference type="InterPro" id="IPR032763">
    <property type="entry name" value="RIC3_N"/>
</dbReference>
<dbReference type="GeneTree" id="ENSGT01010000227758"/>
<dbReference type="GO" id="GO:0043005">
    <property type="term" value="C:neuron projection"/>
    <property type="evidence" value="ECO:0007669"/>
    <property type="project" value="TreeGrafter"/>
</dbReference>
<dbReference type="Ensembl" id="ENSOKIT00005039590.1">
    <property type="protein sequence ID" value="ENSOKIP00005037504.1"/>
    <property type="gene ID" value="ENSOKIG00005015988.1"/>
</dbReference>
<evidence type="ECO:0000313" key="3">
    <source>
        <dbReference type="Ensembl" id="ENSOKIP00005037504.1"/>
    </source>
</evidence>
<proteinExistence type="predicted"/>
<dbReference type="InterPro" id="IPR026160">
    <property type="entry name" value="Ric3"/>
</dbReference>
<name>A0A8C7M957_ONCKI</name>
<dbReference type="Proteomes" id="UP000694557">
    <property type="component" value="Unassembled WGS sequence"/>
</dbReference>
<keyword evidence="4" id="KW-1185">Reference proteome</keyword>
<organism evidence="3 4">
    <name type="scientific">Oncorhynchus kisutch</name>
    <name type="common">Coho salmon</name>
    <name type="synonym">Salmo kisutch</name>
    <dbReference type="NCBI Taxonomy" id="8019"/>
    <lineage>
        <taxon>Eukaryota</taxon>
        <taxon>Metazoa</taxon>
        <taxon>Chordata</taxon>
        <taxon>Craniata</taxon>
        <taxon>Vertebrata</taxon>
        <taxon>Euteleostomi</taxon>
        <taxon>Actinopterygii</taxon>
        <taxon>Neopterygii</taxon>
        <taxon>Teleostei</taxon>
        <taxon>Protacanthopterygii</taxon>
        <taxon>Salmoniformes</taxon>
        <taxon>Salmonidae</taxon>
        <taxon>Salmoninae</taxon>
        <taxon>Oncorhynchus</taxon>
    </lineage>
</organism>
<evidence type="ECO:0000313" key="4">
    <source>
        <dbReference type="Proteomes" id="UP000694557"/>
    </source>
</evidence>
<dbReference type="GO" id="GO:0045202">
    <property type="term" value="C:synapse"/>
    <property type="evidence" value="ECO:0007669"/>
    <property type="project" value="GOC"/>
</dbReference>
<protein>
    <recommendedName>
        <fullName evidence="2">Resistance to inhibitors of cholinesterase protein 3 N-terminal domain-containing protein</fullName>
    </recommendedName>
</protein>
<evidence type="ECO:0000259" key="2">
    <source>
        <dbReference type="Pfam" id="PF15361"/>
    </source>
</evidence>
<dbReference type="GO" id="GO:0043025">
    <property type="term" value="C:neuronal cell body"/>
    <property type="evidence" value="ECO:0007669"/>
    <property type="project" value="TreeGrafter"/>
</dbReference>
<dbReference type="PANTHER" id="PTHR21723:SF4">
    <property type="entry name" value="ZGC:92489"/>
    <property type="match status" value="1"/>
</dbReference>
<sequence length="98" mass="10358">MSMSTFQNVTLVSCRVFCVLLVSENASRRREEGCSGRFPPVVHRQMVPDSQGQRAAGSTRAHNTEARAKGGGGTGVGTGSKSNLAGQIILMYGFGILL</sequence>
<dbReference type="GO" id="GO:0007271">
    <property type="term" value="P:synaptic transmission, cholinergic"/>
    <property type="evidence" value="ECO:0007669"/>
    <property type="project" value="TreeGrafter"/>
</dbReference>
<feature type="compositionally biased region" description="Gly residues" evidence="1">
    <location>
        <begin position="69"/>
        <end position="78"/>
    </location>
</feature>
<dbReference type="Pfam" id="PF15361">
    <property type="entry name" value="RIC3"/>
    <property type="match status" value="1"/>
</dbReference>